<feature type="domain" description="EamA" evidence="7">
    <location>
        <begin position="86"/>
        <end position="223"/>
    </location>
</feature>
<gene>
    <name evidence="9" type="primary">LOC116944314</name>
</gene>
<feature type="transmembrane region" description="Helical" evidence="6">
    <location>
        <begin position="117"/>
        <end position="138"/>
    </location>
</feature>
<dbReference type="PANTHER" id="PTHR22911:SF6">
    <property type="entry name" value="SOLUTE CARRIER FAMILY 35 MEMBER G1"/>
    <property type="match status" value="1"/>
</dbReference>
<evidence type="ECO:0000256" key="6">
    <source>
        <dbReference type="SAM" id="Phobius"/>
    </source>
</evidence>
<feature type="transmembrane region" description="Helical" evidence="6">
    <location>
        <begin position="265"/>
        <end position="288"/>
    </location>
</feature>
<dbReference type="KEGG" id="pmrn:116944314"/>
<reference evidence="9" key="1">
    <citation type="submission" date="2025-08" db="UniProtKB">
        <authorList>
            <consortium name="RefSeq"/>
        </authorList>
    </citation>
    <scope>IDENTIFICATION</scope>
    <source>
        <tissue evidence="9">Sperm</tissue>
    </source>
</reference>
<dbReference type="SUPFAM" id="SSF103481">
    <property type="entry name" value="Multidrug resistance efflux transporter EmrE"/>
    <property type="match status" value="1"/>
</dbReference>
<evidence type="ECO:0000256" key="4">
    <source>
        <dbReference type="ARBA" id="ARBA00023136"/>
    </source>
</evidence>
<feature type="region of interest" description="Disordered" evidence="5">
    <location>
        <begin position="409"/>
        <end position="439"/>
    </location>
</feature>
<proteinExistence type="predicted"/>
<feature type="compositionally biased region" description="Gly residues" evidence="5">
    <location>
        <begin position="43"/>
        <end position="52"/>
    </location>
</feature>
<evidence type="ECO:0000256" key="2">
    <source>
        <dbReference type="ARBA" id="ARBA00022692"/>
    </source>
</evidence>
<evidence type="ECO:0000256" key="1">
    <source>
        <dbReference type="ARBA" id="ARBA00004141"/>
    </source>
</evidence>
<protein>
    <submittedName>
        <fullName evidence="9">Solute carrier family 35 member G1-like</fullName>
    </submittedName>
</protein>
<feature type="compositionally biased region" description="Basic and acidic residues" evidence="5">
    <location>
        <begin position="57"/>
        <end position="75"/>
    </location>
</feature>
<feature type="transmembrane region" description="Helical" evidence="6">
    <location>
        <begin position="83"/>
        <end position="105"/>
    </location>
</feature>
<feature type="compositionally biased region" description="Basic and acidic residues" evidence="5">
    <location>
        <begin position="412"/>
        <end position="421"/>
    </location>
</feature>
<feature type="compositionally biased region" description="Acidic residues" evidence="5">
    <location>
        <begin position="234"/>
        <end position="250"/>
    </location>
</feature>
<feature type="compositionally biased region" description="Acidic residues" evidence="5">
    <location>
        <begin position="24"/>
        <end position="39"/>
    </location>
</feature>
<keyword evidence="3 6" id="KW-1133">Transmembrane helix</keyword>
<keyword evidence="2 6" id="KW-0812">Transmembrane</keyword>
<feature type="transmembrane region" description="Helical" evidence="6">
    <location>
        <begin position="389"/>
        <end position="409"/>
    </location>
</feature>
<dbReference type="Proteomes" id="UP001318040">
    <property type="component" value="Chromosome 21"/>
</dbReference>
<organism evidence="8 9">
    <name type="scientific">Petromyzon marinus</name>
    <name type="common">Sea lamprey</name>
    <dbReference type="NCBI Taxonomy" id="7757"/>
    <lineage>
        <taxon>Eukaryota</taxon>
        <taxon>Metazoa</taxon>
        <taxon>Chordata</taxon>
        <taxon>Craniata</taxon>
        <taxon>Vertebrata</taxon>
        <taxon>Cyclostomata</taxon>
        <taxon>Hyperoartia</taxon>
        <taxon>Petromyzontiformes</taxon>
        <taxon>Petromyzontidae</taxon>
        <taxon>Petromyzon</taxon>
    </lineage>
</organism>
<evidence type="ECO:0000256" key="3">
    <source>
        <dbReference type="ARBA" id="ARBA00022989"/>
    </source>
</evidence>
<comment type="subcellular location">
    <subcellularLocation>
        <location evidence="1">Membrane</location>
        <topology evidence="1">Multi-pass membrane protein</topology>
    </subcellularLocation>
</comment>
<feature type="transmembrane region" description="Helical" evidence="6">
    <location>
        <begin position="332"/>
        <end position="353"/>
    </location>
</feature>
<dbReference type="RefSeq" id="XP_032813767.1">
    <property type="nucleotide sequence ID" value="XM_032957876.1"/>
</dbReference>
<dbReference type="InterPro" id="IPR000620">
    <property type="entry name" value="EamA_dom"/>
</dbReference>
<evidence type="ECO:0000256" key="5">
    <source>
        <dbReference type="SAM" id="MobiDB-lite"/>
    </source>
</evidence>
<keyword evidence="8" id="KW-1185">Reference proteome</keyword>
<sequence>MSARFESRSLKLRKLRETKPLLVEQEEEEVDEDWEEVDEQAVGGRGAAGRGCGSCCGRKDEGTRRRETEDREKSTRGGHGTTFRGAGIILALVSSLAVTVNSVLVKRIDSVPPLEIAFIRFFFQAAVILPLLILYRLLLLPLPPPGGKRLSMSLLLLLRGLLGAAGNICVVVAVRSLPLSDATVITFSRAALTGGIARGVLGEPCSPWDPPLAALAFAGVTLAARPPLLFGGGGDDDDGGDDCRGDEDESGGQGGLDGPTVTLRLLGSLAALLSALCSAGAFVCLRLLGASASLLTSTWAISLAGMAQSLLLLLLVPPTLPSLPCLLPCDPPWARAALVLTGPVAALGQLSLARALQLEGAGLVAAIRTCDVLLAVGAQAVMLDEGLPGPLSFVGAACVALSAAGAALVKKGPREAERRSAGPEGSEAESDRERLLTAS</sequence>
<evidence type="ECO:0000313" key="8">
    <source>
        <dbReference type="Proteomes" id="UP001318040"/>
    </source>
</evidence>
<evidence type="ECO:0000259" key="7">
    <source>
        <dbReference type="Pfam" id="PF00892"/>
    </source>
</evidence>
<dbReference type="GO" id="GO:0016020">
    <property type="term" value="C:membrane"/>
    <property type="evidence" value="ECO:0007669"/>
    <property type="project" value="UniProtKB-SubCell"/>
</dbReference>
<dbReference type="PANTHER" id="PTHR22911">
    <property type="entry name" value="ACYL-MALONYL CONDENSING ENZYME-RELATED"/>
    <property type="match status" value="1"/>
</dbReference>
<feature type="transmembrane region" description="Helical" evidence="6">
    <location>
        <begin position="150"/>
        <end position="174"/>
    </location>
</feature>
<name>A0AAJ7TBX1_PETMA</name>
<dbReference type="InterPro" id="IPR037185">
    <property type="entry name" value="EmrE-like"/>
</dbReference>
<dbReference type="AlphaFoldDB" id="A0AAJ7TBX1"/>
<feature type="region of interest" description="Disordered" evidence="5">
    <location>
        <begin position="24"/>
        <end position="79"/>
    </location>
</feature>
<feature type="compositionally biased region" description="Basic and acidic residues" evidence="5">
    <location>
        <begin position="429"/>
        <end position="439"/>
    </location>
</feature>
<feature type="transmembrane region" description="Helical" evidence="6">
    <location>
        <begin position="365"/>
        <end position="383"/>
    </location>
</feature>
<keyword evidence="4 6" id="KW-0472">Membrane</keyword>
<feature type="transmembrane region" description="Helical" evidence="6">
    <location>
        <begin position="300"/>
        <end position="320"/>
    </location>
</feature>
<evidence type="ECO:0000313" key="9">
    <source>
        <dbReference type="RefSeq" id="XP_032813767.1"/>
    </source>
</evidence>
<dbReference type="Pfam" id="PF00892">
    <property type="entry name" value="EamA"/>
    <property type="match status" value="1"/>
</dbReference>
<feature type="region of interest" description="Disordered" evidence="5">
    <location>
        <begin position="231"/>
        <end position="256"/>
    </location>
</feature>
<accession>A0AAJ7TBX1</accession>